<dbReference type="SMART" id="SM00129">
    <property type="entry name" value="KISc"/>
    <property type="match status" value="1"/>
</dbReference>
<dbReference type="InterPro" id="IPR036961">
    <property type="entry name" value="Kinesin_motor_dom_sf"/>
</dbReference>
<dbReference type="EC" id="3.4.21.53" evidence="3"/>
<gene>
    <name evidence="3" type="ORF">IMG5_100700</name>
</gene>
<dbReference type="InterPro" id="IPR001752">
    <property type="entry name" value="Kinesin_motor_dom"/>
</dbReference>
<name>G0QSE7_ICHMU</name>
<dbReference type="Gene3D" id="3.40.850.10">
    <property type="entry name" value="Kinesin motor domain"/>
    <property type="match status" value="1"/>
</dbReference>
<dbReference type="SUPFAM" id="SSF52540">
    <property type="entry name" value="P-loop containing nucleoside triphosphate hydrolases"/>
    <property type="match status" value="1"/>
</dbReference>
<keyword evidence="3" id="KW-0378">Hydrolase</keyword>
<feature type="domain" description="Kinesin motor" evidence="2">
    <location>
        <begin position="1"/>
        <end position="290"/>
    </location>
</feature>
<dbReference type="AlphaFoldDB" id="G0QSE7"/>
<dbReference type="InParanoid" id="G0QSE7"/>
<evidence type="ECO:0000313" key="3">
    <source>
        <dbReference type="EMBL" id="EGR31848.1"/>
    </source>
</evidence>
<dbReference type="GO" id="GO:0005874">
    <property type="term" value="C:microtubule"/>
    <property type="evidence" value="ECO:0007669"/>
    <property type="project" value="TreeGrafter"/>
</dbReference>
<keyword evidence="1" id="KW-0547">Nucleotide-binding</keyword>
<sequence length="346" mass="39891">MVQIIQYLHSIAYIYYYIFNLFKYLFYNLSGQTGAGKTYTILGNLEDNSSFLNNDKIMQLLKGNERGILPRALCLILQEYQKKAKKYKLFISFYEVYNEKIYDLFNGSNQKDGLEIREFKNGEVQIPDLIQIQINDINQALDMLIIGLKNRATGQTMANSKSSRSHSIFQIQLQHINGDKISDTYLKIVDLAGSEKFKIPHDISNSEKELRIQELTCINGSLSSLGHCITALTDKKRTHIPFRNSKLTRVLSDSLSGKGKIAFIVCISPSMSSSQETFSTLQFANRAKRAILDSRNLKNDKFENLKEEQISLKEHLELKIEYNKEIQLREKLQQILKDLKDNNDYD</sequence>
<dbReference type="GO" id="GO:0005524">
    <property type="term" value="F:ATP binding"/>
    <property type="evidence" value="ECO:0007669"/>
    <property type="project" value="UniProtKB-UniRule"/>
</dbReference>
<dbReference type="GeneID" id="14908008"/>
<keyword evidence="4" id="KW-1185">Reference proteome</keyword>
<dbReference type="Pfam" id="PF00225">
    <property type="entry name" value="Kinesin"/>
    <property type="match status" value="1"/>
</dbReference>
<comment type="similarity">
    <text evidence="1">Belongs to the TRAFAC class myosin-kinesin ATPase superfamily. Kinesin family.</text>
</comment>
<dbReference type="EMBL" id="GL983810">
    <property type="protein sequence ID" value="EGR31848.1"/>
    <property type="molecule type" value="Genomic_DNA"/>
</dbReference>
<feature type="non-terminal residue" evidence="3">
    <location>
        <position position="346"/>
    </location>
</feature>
<dbReference type="GO" id="GO:0016887">
    <property type="term" value="F:ATP hydrolysis activity"/>
    <property type="evidence" value="ECO:0007669"/>
    <property type="project" value="TreeGrafter"/>
</dbReference>
<dbReference type="PRINTS" id="PR00380">
    <property type="entry name" value="KINESINHEAVY"/>
</dbReference>
<evidence type="ECO:0000313" key="4">
    <source>
        <dbReference type="Proteomes" id="UP000008983"/>
    </source>
</evidence>
<dbReference type="PROSITE" id="PS50067">
    <property type="entry name" value="KINESIN_MOTOR_2"/>
    <property type="match status" value="1"/>
</dbReference>
<dbReference type="PANTHER" id="PTHR24115">
    <property type="entry name" value="KINESIN-RELATED"/>
    <property type="match status" value="1"/>
</dbReference>
<evidence type="ECO:0000259" key="2">
    <source>
        <dbReference type="PROSITE" id="PS50067"/>
    </source>
</evidence>
<dbReference type="OrthoDB" id="300566at2759"/>
<dbReference type="RefSeq" id="XP_004035334.1">
    <property type="nucleotide sequence ID" value="XM_004035286.1"/>
</dbReference>
<keyword evidence="1" id="KW-0505">Motor protein</keyword>
<dbReference type="GO" id="GO:0003777">
    <property type="term" value="F:microtubule motor activity"/>
    <property type="evidence" value="ECO:0007669"/>
    <property type="project" value="InterPro"/>
</dbReference>
<proteinExistence type="inferred from homology"/>
<dbReference type="GO" id="GO:0004252">
    <property type="term" value="F:serine-type endopeptidase activity"/>
    <property type="evidence" value="ECO:0007669"/>
    <property type="project" value="UniProtKB-EC"/>
</dbReference>
<dbReference type="InterPro" id="IPR027417">
    <property type="entry name" value="P-loop_NTPase"/>
</dbReference>
<keyword evidence="1" id="KW-0067">ATP-binding</keyword>
<dbReference type="GO" id="GO:0008017">
    <property type="term" value="F:microtubule binding"/>
    <property type="evidence" value="ECO:0007669"/>
    <property type="project" value="InterPro"/>
</dbReference>
<dbReference type="InterPro" id="IPR027640">
    <property type="entry name" value="Kinesin-like_fam"/>
</dbReference>
<protein>
    <submittedName>
        <fullName evidence="3">Kinesin-like protein, putative</fullName>
        <ecNumber evidence="3">3.4.21.53</ecNumber>
    </submittedName>
</protein>
<evidence type="ECO:0000256" key="1">
    <source>
        <dbReference type="PROSITE-ProRule" id="PRU00283"/>
    </source>
</evidence>
<dbReference type="PANTHER" id="PTHR24115:SF576">
    <property type="entry name" value="KINESIN-LIKE PROTEIN KIF17"/>
    <property type="match status" value="1"/>
</dbReference>
<dbReference type="GO" id="GO:0007018">
    <property type="term" value="P:microtubule-based movement"/>
    <property type="evidence" value="ECO:0007669"/>
    <property type="project" value="InterPro"/>
</dbReference>
<dbReference type="OMA" id="KIMWTEN"/>
<reference evidence="3 4" key="1">
    <citation type="submission" date="2011-07" db="EMBL/GenBank/DDBJ databases">
        <authorList>
            <person name="Coyne R."/>
            <person name="Brami D."/>
            <person name="Johnson J."/>
            <person name="Hostetler J."/>
            <person name="Hannick L."/>
            <person name="Clark T."/>
            <person name="Cassidy-Hanley D."/>
            <person name="Inman J."/>
        </authorList>
    </citation>
    <scope>NUCLEOTIDE SEQUENCE [LARGE SCALE GENOMIC DNA]</scope>
    <source>
        <strain evidence="3 4">G5</strain>
    </source>
</reference>
<dbReference type="eggNOG" id="KOG0243">
    <property type="taxonomic scope" value="Eukaryota"/>
</dbReference>
<dbReference type="STRING" id="857967.G0QSE7"/>
<organism evidence="3 4">
    <name type="scientific">Ichthyophthirius multifiliis</name>
    <name type="common">White spot disease agent</name>
    <name type="synonym">Ich</name>
    <dbReference type="NCBI Taxonomy" id="5932"/>
    <lineage>
        <taxon>Eukaryota</taxon>
        <taxon>Sar</taxon>
        <taxon>Alveolata</taxon>
        <taxon>Ciliophora</taxon>
        <taxon>Intramacronucleata</taxon>
        <taxon>Oligohymenophorea</taxon>
        <taxon>Hymenostomatida</taxon>
        <taxon>Ophryoglenina</taxon>
        <taxon>Ichthyophthirius</taxon>
    </lineage>
</organism>
<dbReference type="Proteomes" id="UP000008983">
    <property type="component" value="Unassembled WGS sequence"/>
</dbReference>
<feature type="binding site" evidence="1">
    <location>
        <begin position="31"/>
        <end position="38"/>
    </location>
    <ligand>
        <name>ATP</name>
        <dbReference type="ChEBI" id="CHEBI:30616"/>
    </ligand>
</feature>
<dbReference type="GO" id="GO:0005871">
    <property type="term" value="C:kinesin complex"/>
    <property type="evidence" value="ECO:0007669"/>
    <property type="project" value="TreeGrafter"/>
</dbReference>
<accession>G0QSE7</accession>